<evidence type="ECO:0000256" key="2">
    <source>
        <dbReference type="ARBA" id="ARBA00022491"/>
    </source>
</evidence>
<name>A0A6I5ZTV7_9FIRM</name>
<accession>A0A6I5ZTV7</accession>
<dbReference type="AlphaFoldDB" id="A0A6I5ZTV7"/>
<dbReference type="PANTHER" id="PTHR34984">
    <property type="entry name" value="CARBON STORAGE REGULATOR"/>
    <property type="match status" value="1"/>
</dbReference>
<dbReference type="RefSeq" id="WP_156273803.1">
    <property type="nucleotide sequence ID" value="NZ_CP046244.1"/>
</dbReference>
<dbReference type="GO" id="GO:0006402">
    <property type="term" value="P:mRNA catabolic process"/>
    <property type="evidence" value="ECO:0007669"/>
    <property type="project" value="InterPro"/>
</dbReference>
<dbReference type="Proteomes" id="UP000425916">
    <property type="component" value="Chromosome"/>
</dbReference>
<keyword evidence="5 6" id="KW-0694">RNA-binding</keyword>
<dbReference type="NCBIfam" id="TIGR00202">
    <property type="entry name" value="csrA"/>
    <property type="match status" value="1"/>
</dbReference>
<dbReference type="NCBIfam" id="NF002469">
    <property type="entry name" value="PRK01712.1"/>
    <property type="match status" value="1"/>
</dbReference>
<dbReference type="PANTHER" id="PTHR34984:SF1">
    <property type="entry name" value="CARBON STORAGE REGULATOR"/>
    <property type="match status" value="1"/>
</dbReference>
<dbReference type="Pfam" id="PF02599">
    <property type="entry name" value="CsrA"/>
    <property type="match status" value="1"/>
</dbReference>
<keyword evidence="4 6" id="KW-0810">Translation regulation</keyword>
<gene>
    <name evidence="6 7" type="primary">csrA</name>
    <name evidence="7" type="ORF">MGLY_22020</name>
</gene>
<dbReference type="GO" id="GO:1902208">
    <property type="term" value="P:regulation of bacterial-type flagellum assembly"/>
    <property type="evidence" value="ECO:0007669"/>
    <property type="project" value="UniProtKB-UniRule"/>
</dbReference>
<keyword evidence="3 6" id="KW-1005">Bacterial flagellum biogenesis</keyword>
<keyword evidence="1 6" id="KW-0963">Cytoplasm</keyword>
<evidence type="ECO:0000256" key="6">
    <source>
        <dbReference type="HAMAP-Rule" id="MF_00167"/>
    </source>
</evidence>
<dbReference type="SUPFAM" id="SSF117130">
    <property type="entry name" value="CsrA-like"/>
    <property type="match status" value="1"/>
</dbReference>
<dbReference type="OrthoDB" id="9809061at2"/>
<dbReference type="GO" id="GO:0045947">
    <property type="term" value="P:negative regulation of translational initiation"/>
    <property type="evidence" value="ECO:0007669"/>
    <property type="project" value="UniProtKB-UniRule"/>
</dbReference>
<dbReference type="HAMAP" id="MF_00167">
    <property type="entry name" value="CsrA"/>
    <property type="match status" value="1"/>
</dbReference>
<dbReference type="InterPro" id="IPR036107">
    <property type="entry name" value="CsrA_sf"/>
</dbReference>
<comment type="subcellular location">
    <subcellularLocation>
        <location evidence="6">Cytoplasm</location>
    </subcellularLocation>
</comment>
<evidence type="ECO:0000256" key="1">
    <source>
        <dbReference type="ARBA" id="ARBA00022490"/>
    </source>
</evidence>
<organism evidence="7 8">
    <name type="scientific">Neomoorella glycerini</name>
    <dbReference type="NCBI Taxonomy" id="55779"/>
    <lineage>
        <taxon>Bacteria</taxon>
        <taxon>Bacillati</taxon>
        <taxon>Bacillota</taxon>
        <taxon>Clostridia</taxon>
        <taxon>Neomoorellales</taxon>
        <taxon>Neomoorellaceae</taxon>
        <taxon>Neomoorella</taxon>
    </lineage>
</organism>
<evidence type="ECO:0000313" key="7">
    <source>
        <dbReference type="EMBL" id="QGP92811.1"/>
    </source>
</evidence>
<keyword evidence="8" id="KW-1185">Reference proteome</keyword>
<comment type="subunit">
    <text evidence="6">Homodimer; the beta-strands of each monomer intercalate to form a hydrophobic core, while the alpha-helices form wings that extend away from the core.</text>
</comment>
<dbReference type="GO" id="GO:0048027">
    <property type="term" value="F:mRNA 5'-UTR binding"/>
    <property type="evidence" value="ECO:0007669"/>
    <property type="project" value="UniProtKB-UniRule"/>
</dbReference>
<dbReference type="GO" id="GO:0044781">
    <property type="term" value="P:bacterial-type flagellum organization"/>
    <property type="evidence" value="ECO:0007669"/>
    <property type="project" value="UniProtKB-KW"/>
</dbReference>
<dbReference type="EMBL" id="CP046244">
    <property type="protein sequence ID" value="QGP92811.1"/>
    <property type="molecule type" value="Genomic_DNA"/>
</dbReference>
<dbReference type="FunFam" id="2.60.40.4380:FF:000002">
    <property type="entry name" value="Translational regulator CsrA"/>
    <property type="match status" value="1"/>
</dbReference>
<dbReference type="InterPro" id="IPR003751">
    <property type="entry name" value="CsrA"/>
</dbReference>
<dbReference type="Gene3D" id="2.60.40.4380">
    <property type="entry name" value="Translational regulator CsrA"/>
    <property type="match status" value="1"/>
</dbReference>
<dbReference type="GO" id="GO:0005829">
    <property type="term" value="C:cytosol"/>
    <property type="evidence" value="ECO:0007669"/>
    <property type="project" value="TreeGrafter"/>
</dbReference>
<protein>
    <recommendedName>
        <fullName evidence="6">Translational regulator CsrA</fullName>
    </recommendedName>
</protein>
<keyword evidence="2 6" id="KW-0678">Repressor</keyword>
<evidence type="ECO:0000256" key="4">
    <source>
        <dbReference type="ARBA" id="ARBA00022845"/>
    </source>
</evidence>
<reference evidence="7 8" key="1">
    <citation type="submission" date="2019-11" db="EMBL/GenBank/DDBJ databases">
        <title>Genome sequence of Moorella glycerini DSM11254.</title>
        <authorList>
            <person name="Poehlein A."/>
            <person name="Boeer T."/>
            <person name="Daniel R."/>
        </authorList>
    </citation>
    <scope>NUCLEOTIDE SEQUENCE [LARGE SCALE GENOMIC DNA]</scope>
    <source>
        <strain evidence="7 8">DSM 11254</strain>
    </source>
</reference>
<evidence type="ECO:0000256" key="3">
    <source>
        <dbReference type="ARBA" id="ARBA00022795"/>
    </source>
</evidence>
<dbReference type="GO" id="GO:0006109">
    <property type="term" value="P:regulation of carbohydrate metabolic process"/>
    <property type="evidence" value="ECO:0007669"/>
    <property type="project" value="InterPro"/>
</dbReference>
<comment type="function">
    <text evidence="6">A translational regulator that binds mRNA to regulate translation initiation and/or mRNA stability. Usually binds in the 5'-UTR at or near the Shine-Dalgarno sequence preventing ribosome-binding, thus repressing translation. Its main target seems to be the major flagellin gene, while its function is anatagonized by FliW.</text>
</comment>
<proteinExistence type="inferred from homology"/>
<evidence type="ECO:0000256" key="5">
    <source>
        <dbReference type="ARBA" id="ARBA00022884"/>
    </source>
</evidence>
<evidence type="ECO:0000313" key="8">
    <source>
        <dbReference type="Proteomes" id="UP000425916"/>
    </source>
</evidence>
<sequence>MLVLTRRVNETIVIGNKIKITVISIEEDKIRLGIDAPPDIPVVRQELLAAVRDENKAAARTPAVPVVSLPKKTPDF</sequence>
<comment type="similarity">
    <text evidence="6">Belongs to the CsrA/RsmA family.</text>
</comment>